<gene>
    <name evidence="1" type="ORF">PLAN_30515</name>
</gene>
<evidence type="ECO:0000313" key="2">
    <source>
        <dbReference type="Proteomes" id="UP000196521"/>
    </source>
</evidence>
<reference evidence="1" key="1">
    <citation type="submission" date="2020-05" db="EMBL/GenBank/DDBJ databases">
        <authorList>
            <consortium name="Genoscope - CEA"/>
            <person name="William W."/>
        </authorList>
    </citation>
    <scope>NUCLEOTIDE SEQUENCE [LARGE SCALE GENOMIC DNA]</scope>
    <source>
        <strain evidence="1">PCC 7821</strain>
    </source>
</reference>
<dbReference type="EMBL" id="LR812490">
    <property type="protein sequence ID" value="CAC5343305.1"/>
    <property type="molecule type" value="Genomic_DNA"/>
</dbReference>
<dbReference type="EMBL" id="CZCZ02000013">
    <property type="protein sequence ID" value="CAC5343305.1"/>
    <property type="molecule type" value="Genomic_DNA"/>
</dbReference>
<dbReference type="Proteomes" id="UP000196521">
    <property type="component" value="Chromosome"/>
</dbReference>
<evidence type="ECO:0000313" key="1">
    <source>
        <dbReference type="EMBL" id="CAC5343305.1"/>
    </source>
</evidence>
<accession>A0A6J7ZLE4</accession>
<organism evidence="1 2">
    <name type="scientific">Planktothrix rubescens CCAP 1459/22</name>
    <dbReference type="NCBI Taxonomy" id="329571"/>
    <lineage>
        <taxon>Bacteria</taxon>
        <taxon>Bacillati</taxon>
        <taxon>Cyanobacteriota</taxon>
        <taxon>Cyanophyceae</taxon>
        <taxon>Oscillatoriophycideae</taxon>
        <taxon>Oscillatoriales</taxon>
        <taxon>Microcoleaceae</taxon>
        <taxon>Planktothrix</taxon>
    </lineage>
</organism>
<sequence length="47" mass="5173">MVSARLRQNGYNVCSLVGSLAIPLGLNLGRLEKLKKVNDYRKGEQGI</sequence>
<comment type="caution">
    <text evidence="1">The sequence shown here is derived from an EMBL/GenBank/DDBJ whole genome shotgun (WGS) entry which is preliminary data.</text>
</comment>
<dbReference type="AlphaFoldDB" id="A0A6J7ZLE4"/>
<proteinExistence type="predicted"/>
<name>A0A6J7ZLE4_PLARU</name>
<keyword evidence="2" id="KW-1185">Reference proteome</keyword>
<protein>
    <submittedName>
        <fullName evidence="1">Uncharacterized protein</fullName>
    </submittedName>
</protein>